<dbReference type="GO" id="GO:0003887">
    <property type="term" value="F:DNA-directed DNA polymerase activity"/>
    <property type="evidence" value="ECO:0007669"/>
    <property type="project" value="InterPro"/>
</dbReference>
<dbReference type="OrthoDB" id="797407at2"/>
<dbReference type="InterPro" id="IPR036654">
    <property type="entry name" value="DNA_pol_III_psi_sf"/>
</dbReference>
<comment type="caution">
    <text evidence="1">The sequence shown here is derived from an EMBL/GenBank/DDBJ whole genome shotgun (WGS) entry which is preliminary data.</text>
</comment>
<dbReference type="GO" id="GO:0008408">
    <property type="term" value="F:3'-5' exonuclease activity"/>
    <property type="evidence" value="ECO:0007669"/>
    <property type="project" value="InterPro"/>
</dbReference>
<evidence type="ECO:0000313" key="2">
    <source>
        <dbReference type="Proteomes" id="UP000307244"/>
    </source>
</evidence>
<keyword evidence="2" id="KW-1185">Reference proteome</keyword>
<name>A0A4U1CPF7_9SPHI</name>
<dbReference type="Proteomes" id="UP000307244">
    <property type="component" value="Unassembled WGS sequence"/>
</dbReference>
<dbReference type="Gene3D" id="3.40.50.10220">
    <property type="entry name" value="DNA polymerase III, psi subunit"/>
    <property type="match status" value="1"/>
</dbReference>
<proteinExistence type="predicted"/>
<dbReference type="GO" id="GO:0006260">
    <property type="term" value="P:DNA replication"/>
    <property type="evidence" value="ECO:0007669"/>
    <property type="project" value="InterPro"/>
</dbReference>
<reference evidence="1 2" key="1">
    <citation type="submission" date="2019-04" db="EMBL/GenBank/DDBJ databases">
        <title>Pedobacter sp. RP-3-15 sp. nov., isolated from Arctic soil.</title>
        <authorList>
            <person name="Dahal R.H."/>
            <person name="Kim D.-U."/>
        </authorList>
    </citation>
    <scope>NUCLEOTIDE SEQUENCE [LARGE SCALE GENOMIC DNA]</scope>
    <source>
        <strain evidence="1 2">RP-3-15</strain>
    </source>
</reference>
<dbReference type="RefSeq" id="WP_136835609.1">
    <property type="nucleotide sequence ID" value="NZ_SWBQ01000002.1"/>
</dbReference>
<sequence length="199" mass="22516">MVNQLTTSGDGLRLFFTDDVYLVNEPQSSLSQQVRIVENEKAVSANAEVVTQVPVMIAEPAAERIQAIVEKIEFKYLGKNQRNILILVNDADHEVSDENGRELLRKIVKSVNLSANDFALLNYHNYQTATYRHLMDHFSSTIIFAFGVSPLQLKLPAHPENTVIREEGVMMIFSAELKRLHEDQHAKKTLWGSLKQLGL</sequence>
<dbReference type="AlphaFoldDB" id="A0A4U1CPF7"/>
<gene>
    <name evidence="1" type="ORF">FA047_08865</name>
</gene>
<protein>
    <submittedName>
        <fullName evidence="1">Uncharacterized protein</fullName>
    </submittedName>
</protein>
<accession>A0A4U1CPF7</accession>
<evidence type="ECO:0000313" key="1">
    <source>
        <dbReference type="EMBL" id="TKC07355.1"/>
    </source>
</evidence>
<dbReference type="EMBL" id="SWBQ01000002">
    <property type="protein sequence ID" value="TKC07355.1"/>
    <property type="molecule type" value="Genomic_DNA"/>
</dbReference>
<organism evidence="1 2">
    <name type="scientific">Pedobacter frigoris</name>
    <dbReference type="NCBI Taxonomy" id="2571272"/>
    <lineage>
        <taxon>Bacteria</taxon>
        <taxon>Pseudomonadati</taxon>
        <taxon>Bacteroidota</taxon>
        <taxon>Sphingobacteriia</taxon>
        <taxon>Sphingobacteriales</taxon>
        <taxon>Sphingobacteriaceae</taxon>
        <taxon>Pedobacter</taxon>
    </lineage>
</organism>